<keyword evidence="1" id="KW-0472">Membrane</keyword>
<name>A0ABN9FEC6_9NEOB</name>
<evidence type="ECO:0000256" key="1">
    <source>
        <dbReference type="SAM" id="Phobius"/>
    </source>
</evidence>
<proteinExistence type="predicted"/>
<dbReference type="EMBL" id="CATNWA010016774">
    <property type="protein sequence ID" value="CAI9595302.1"/>
    <property type="molecule type" value="Genomic_DNA"/>
</dbReference>
<keyword evidence="1" id="KW-1133">Transmembrane helix</keyword>
<sequence length="97" mass="10253">MCNVSVSDDIITIPQPALLVPAGPGDQCWCVFSVCVGWAVCCHSIFFLPPFQPGSCQNVDPSSSTHCNCHPATASHRYSASVTLILSLILVLVASYG</sequence>
<keyword evidence="1" id="KW-0812">Transmembrane</keyword>
<feature type="non-terminal residue" evidence="2">
    <location>
        <position position="97"/>
    </location>
</feature>
<evidence type="ECO:0000313" key="3">
    <source>
        <dbReference type="Proteomes" id="UP001162483"/>
    </source>
</evidence>
<accession>A0ABN9FEC6</accession>
<organism evidence="2 3">
    <name type="scientific">Staurois parvus</name>
    <dbReference type="NCBI Taxonomy" id="386267"/>
    <lineage>
        <taxon>Eukaryota</taxon>
        <taxon>Metazoa</taxon>
        <taxon>Chordata</taxon>
        <taxon>Craniata</taxon>
        <taxon>Vertebrata</taxon>
        <taxon>Euteleostomi</taxon>
        <taxon>Amphibia</taxon>
        <taxon>Batrachia</taxon>
        <taxon>Anura</taxon>
        <taxon>Neobatrachia</taxon>
        <taxon>Ranoidea</taxon>
        <taxon>Ranidae</taxon>
        <taxon>Staurois</taxon>
    </lineage>
</organism>
<gene>
    <name evidence="2" type="ORF">SPARVUS_LOCUS11868867</name>
</gene>
<evidence type="ECO:0000313" key="2">
    <source>
        <dbReference type="EMBL" id="CAI9595302.1"/>
    </source>
</evidence>
<keyword evidence="3" id="KW-1185">Reference proteome</keyword>
<feature type="transmembrane region" description="Helical" evidence="1">
    <location>
        <begin position="78"/>
        <end position="96"/>
    </location>
</feature>
<dbReference type="Proteomes" id="UP001162483">
    <property type="component" value="Unassembled WGS sequence"/>
</dbReference>
<comment type="caution">
    <text evidence="2">The sequence shown here is derived from an EMBL/GenBank/DDBJ whole genome shotgun (WGS) entry which is preliminary data.</text>
</comment>
<reference evidence="2" key="1">
    <citation type="submission" date="2023-05" db="EMBL/GenBank/DDBJ databases">
        <authorList>
            <person name="Stuckert A."/>
        </authorList>
    </citation>
    <scope>NUCLEOTIDE SEQUENCE</scope>
</reference>
<protein>
    <submittedName>
        <fullName evidence="2">Uncharacterized protein</fullName>
    </submittedName>
</protein>